<keyword evidence="2" id="KW-1185">Reference proteome</keyword>
<dbReference type="EMBL" id="CP002828">
    <property type="protein sequence ID" value="AEI08256.1"/>
    <property type="molecule type" value="Genomic_DNA"/>
</dbReference>
<gene>
    <name evidence="1" type="ordered locus">OCA5_pOC16700580</name>
</gene>
<geneLocation type="plasmid" evidence="1 2">
    <name>pOC167</name>
</geneLocation>
<sequence>MRSHLELWGTAYGFFNPLTGMAMPAAGVIVSALWDIAGPKVTFLADRGFTTLTLAGAAAIGAKIARTT</sequence>
<evidence type="ECO:0000313" key="1">
    <source>
        <dbReference type="EMBL" id="AEI08256.1"/>
    </source>
</evidence>
<accession>F8C1E1</accession>
<dbReference type="Proteomes" id="UP000007730">
    <property type="component" value="Plasmid pOC167"/>
</dbReference>
<dbReference type="HOGENOM" id="CLU_2789851_0_0_5"/>
<protein>
    <submittedName>
        <fullName evidence="1">Uncharacterized protein</fullName>
    </submittedName>
</protein>
<reference evidence="1 2" key="1">
    <citation type="journal article" date="2011" name="J. Bacteriol.">
        <title>Complete genome sequences of the chemolithoautotrophic Oligotropha carboxidovorans strains OM4 and OM5.</title>
        <authorList>
            <person name="Volland S."/>
            <person name="Rachinger M."/>
            <person name="Strittmatter A."/>
            <person name="Daniel R."/>
            <person name="Gottschalk G."/>
            <person name="Meyer O."/>
        </authorList>
    </citation>
    <scope>NUCLEOTIDE SEQUENCE [LARGE SCALE GENOMIC DNA]</scope>
    <source>
        <strain evidence="2">ATCC 49405 / DSM 1227 / KCTC 32145 / OM5</strain>
        <plasmid evidence="1">pOC167</plasmid>
    </source>
</reference>
<keyword evidence="1" id="KW-0614">Plasmid</keyword>
<organism evidence="1 2">
    <name type="scientific">Afipia carboxidovorans (strain ATCC 49405 / DSM 1227 / KCTC 32145 / OM5)</name>
    <name type="common">Oligotropha carboxidovorans</name>
    <dbReference type="NCBI Taxonomy" id="504832"/>
    <lineage>
        <taxon>Bacteria</taxon>
        <taxon>Pseudomonadati</taxon>
        <taxon>Pseudomonadota</taxon>
        <taxon>Alphaproteobacteria</taxon>
        <taxon>Hyphomicrobiales</taxon>
        <taxon>Nitrobacteraceae</taxon>
        <taxon>Afipia</taxon>
    </lineage>
</organism>
<name>F8C1E1_AFIC5</name>
<dbReference type="KEGG" id="ocg:OCA5_pOC16700580"/>
<dbReference type="AlphaFoldDB" id="F8C1E1"/>
<dbReference type="RefSeq" id="WP_013913463.1">
    <property type="nucleotide sequence ID" value="NC_011386.1"/>
</dbReference>
<proteinExistence type="predicted"/>
<evidence type="ECO:0000313" key="2">
    <source>
        <dbReference type="Proteomes" id="UP000007730"/>
    </source>
</evidence>